<name>A0A1N7DTL2_9GAMM</name>
<dbReference type="RefSeq" id="WP_076554589.1">
    <property type="nucleotide sequence ID" value="NZ_FTNU01000002.1"/>
</dbReference>
<evidence type="ECO:0000259" key="4">
    <source>
        <dbReference type="PROSITE" id="PS50076"/>
    </source>
</evidence>
<evidence type="ECO:0000313" key="6">
    <source>
        <dbReference type="Proteomes" id="UP000187495"/>
    </source>
</evidence>
<dbReference type="Proteomes" id="UP000187495">
    <property type="component" value="Unassembled WGS sequence"/>
</dbReference>
<dbReference type="PRINTS" id="PR00625">
    <property type="entry name" value="JDOMAIN"/>
</dbReference>
<keyword evidence="3" id="KW-0812">Transmembrane</keyword>
<dbReference type="CDD" id="cd06257">
    <property type="entry name" value="DnaJ"/>
    <property type="match status" value="1"/>
</dbReference>
<keyword evidence="1" id="KW-0143">Chaperone</keyword>
<dbReference type="Pfam" id="PF00226">
    <property type="entry name" value="DnaJ"/>
    <property type="match status" value="1"/>
</dbReference>
<keyword evidence="3" id="KW-0472">Membrane</keyword>
<reference evidence="6" key="1">
    <citation type="submission" date="2017-01" db="EMBL/GenBank/DDBJ databases">
        <authorList>
            <person name="Varghese N."/>
            <person name="Submissions S."/>
        </authorList>
    </citation>
    <scope>NUCLEOTIDE SEQUENCE [LARGE SCALE GENOMIC DNA]</scope>
    <source>
        <strain evidence="6">DSM 21768</strain>
    </source>
</reference>
<dbReference type="SUPFAM" id="SSF46565">
    <property type="entry name" value="Chaperone J-domain"/>
    <property type="match status" value="1"/>
</dbReference>
<dbReference type="STRING" id="34061.B0189_03235"/>
<dbReference type="PANTHER" id="PTHR43096">
    <property type="entry name" value="DNAJ HOMOLOG 1, MITOCHONDRIAL-RELATED"/>
    <property type="match status" value="1"/>
</dbReference>
<dbReference type="Gene3D" id="1.20.1270.180">
    <property type="match status" value="1"/>
</dbReference>
<dbReference type="SMART" id="SM00271">
    <property type="entry name" value="DnaJ"/>
    <property type="match status" value="1"/>
</dbReference>
<accession>A0A1N7DTL2</accession>
<dbReference type="Gene3D" id="1.10.287.110">
    <property type="entry name" value="DnaJ domain"/>
    <property type="match status" value="1"/>
</dbReference>
<feature type="compositionally biased region" description="Acidic residues" evidence="2">
    <location>
        <begin position="253"/>
        <end position="264"/>
    </location>
</feature>
<dbReference type="EMBL" id="FTNU01000002">
    <property type="protein sequence ID" value="SIR79081.1"/>
    <property type="molecule type" value="Genomic_DNA"/>
</dbReference>
<feature type="domain" description="J" evidence="4">
    <location>
        <begin position="5"/>
        <end position="67"/>
    </location>
</feature>
<keyword evidence="3" id="KW-1133">Transmembrane helix</keyword>
<dbReference type="PROSITE" id="PS50076">
    <property type="entry name" value="DNAJ_2"/>
    <property type="match status" value="1"/>
</dbReference>
<organism evidence="5 6">
    <name type="scientific">Moraxella cuniculi DSM 21768</name>
    <dbReference type="NCBI Taxonomy" id="1122245"/>
    <lineage>
        <taxon>Bacteria</taxon>
        <taxon>Pseudomonadati</taxon>
        <taxon>Pseudomonadota</taxon>
        <taxon>Gammaproteobacteria</taxon>
        <taxon>Moraxellales</taxon>
        <taxon>Moraxellaceae</taxon>
        <taxon>Moraxella</taxon>
    </lineage>
</organism>
<gene>
    <name evidence="5" type="ORF">SAMN02745664_10298</name>
</gene>
<dbReference type="PANTHER" id="PTHR43096:SF58">
    <property type="entry name" value="CHAPERONE DNAJ-DOMAIN SUPERFAMILY PROTEIN"/>
    <property type="match status" value="1"/>
</dbReference>
<sequence length="362" mass="40359">MTLQTYYDILGVSANAAPEVIHAAYQTLARKYTHSTSPEAGQMAALIKQAYDVLSDPVRRSDYDAWLRLNQTNQPVTPVAPMPTAAYHPPKKGSSAAAWIIGGLVVLLAVAGLAYYLVSSTGFFGNKDEPVQPIDTSAQTNTLKPVSPIDNGITPEQQNARNQAHADYLAAVNRINAVWNSLPKNTRNALRDEQRAINAAREANCQAQAVSEYSSPIEIETARYRCEVPLMDERTNELRVYIQSERNAPVYDEPSDYDVSYDEPSESHDDSYDDPVSYTKPAEARAMYDEAVANINAIWNSLSDETRNALRDEQRAINAAREADCKAYARNNYSTKYEQDTARYLCEVPELNDRAAQLQEYE</sequence>
<evidence type="ECO:0000256" key="3">
    <source>
        <dbReference type="SAM" id="Phobius"/>
    </source>
</evidence>
<dbReference type="InterPro" id="IPR001623">
    <property type="entry name" value="DnaJ_domain"/>
</dbReference>
<protein>
    <recommendedName>
        <fullName evidence="4">J domain-containing protein</fullName>
    </recommendedName>
</protein>
<feature type="region of interest" description="Disordered" evidence="2">
    <location>
        <begin position="247"/>
        <end position="275"/>
    </location>
</feature>
<dbReference type="GO" id="GO:0005737">
    <property type="term" value="C:cytoplasm"/>
    <property type="evidence" value="ECO:0007669"/>
    <property type="project" value="TreeGrafter"/>
</dbReference>
<dbReference type="Pfam" id="PF07007">
    <property type="entry name" value="LprI"/>
    <property type="match status" value="1"/>
</dbReference>
<evidence type="ECO:0000256" key="2">
    <source>
        <dbReference type="SAM" id="MobiDB-lite"/>
    </source>
</evidence>
<evidence type="ECO:0000256" key="1">
    <source>
        <dbReference type="ARBA" id="ARBA00023186"/>
    </source>
</evidence>
<dbReference type="InterPro" id="IPR009739">
    <property type="entry name" value="LprI-like_N"/>
</dbReference>
<dbReference type="GO" id="GO:0042026">
    <property type="term" value="P:protein refolding"/>
    <property type="evidence" value="ECO:0007669"/>
    <property type="project" value="TreeGrafter"/>
</dbReference>
<keyword evidence="6" id="KW-1185">Reference proteome</keyword>
<proteinExistence type="predicted"/>
<feature type="transmembrane region" description="Helical" evidence="3">
    <location>
        <begin position="96"/>
        <end position="118"/>
    </location>
</feature>
<dbReference type="InterPro" id="IPR036869">
    <property type="entry name" value="J_dom_sf"/>
</dbReference>
<dbReference type="GO" id="GO:0051082">
    <property type="term" value="F:unfolded protein binding"/>
    <property type="evidence" value="ECO:0007669"/>
    <property type="project" value="TreeGrafter"/>
</dbReference>
<dbReference type="AlphaFoldDB" id="A0A1N7DTL2"/>
<evidence type="ECO:0000313" key="5">
    <source>
        <dbReference type="EMBL" id="SIR79081.1"/>
    </source>
</evidence>